<dbReference type="EMBL" id="AE017261">
    <property type="protein sequence ID" value="AAT43814.1"/>
    <property type="molecule type" value="Genomic_DNA"/>
</dbReference>
<dbReference type="Proteomes" id="UP000000438">
    <property type="component" value="Chromosome"/>
</dbReference>
<evidence type="ECO:0000313" key="3">
    <source>
        <dbReference type="EMBL" id="SMD31118.1"/>
    </source>
</evidence>
<organism evidence="2 4">
    <name type="scientific">Picrophilus torridus (strain ATCC 700027 / DSM 9790 / JCM 10055 / NBRC 100828 / KAW 2/3)</name>
    <dbReference type="NCBI Taxonomy" id="1122961"/>
    <lineage>
        <taxon>Archaea</taxon>
        <taxon>Methanobacteriati</taxon>
        <taxon>Thermoplasmatota</taxon>
        <taxon>Thermoplasmata</taxon>
        <taxon>Thermoplasmatales</taxon>
        <taxon>Picrophilaceae</taxon>
        <taxon>Picrophilus</taxon>
    </lineage>
</organism>
<dbReference type="Gene3D" id="3.40.50.410">
    <property type="entry name" value="von Willebrand factor, type A domain"/>
    <property type="match status" value="1"/>
</dbReference>
<dbReference type="GO" id="GO:0005829">
    <property type="term" value="C:cytosol"/>
    <property type="evidence" value="ECO:0007669"/>
    <property type="project" value="TreeGrafter"/>
</dbReference>
<evidence type="ECO:0000313" key="5">
    <source>
        <dbReference type="Proteomes" id="UP000192315"/>
    </source>
</evidence>
<reference evidence="2 4" key="1">
    <citation type="journal article" date="2004" name="Proc. Natl. Acad. Sci. U.S.A.">
        <title>Genome sequence of Picrophilus torridus and its implications for life around pH 0.</title>
        <authorList>
            <person name="Futterer O."/>
            <person name="Angelov A."/>
            <person name="Liesegang H."/>
            <person name="Gottschalk G."/>
            <person name="Schleper C."/>
            <person name="Schepers B."/>
            <person name="Dock C."/>
            <person name="Antranikian G."/>
            <person name="Liebl W."/>
        </authorList>
    </citation>
    <scope>NUCLEOTIDE SEQUENCE [LARGE SCALE GENOMIC DNA]</scope>
    <source>
        <strain evidence="4">ATCC 700027 / DSM 9790 / JCM 10055 / NBRC 100828</strain>
        <strain evidence="2">DSM 9790</strain>
    </source>
</reference>
<sequence length="417" mass="47381">MFNSNITGIDTSSSLYRITRERIPRHIKINNSMEERIKTAAADLYFLYYSNITRLANDNNNDAFLEAAREKMKKYTETPEFKRVKNYSYLNDKVSMIYSISFVKALGDEIKKAESSGRGSMDGKKAQEIIERALKESERIGDRARDVNNLLKGNNPGGKLADKKDGTLDNVLDLTDKIIKVDNSEKIITMATNLIDIMPKFTRVMKNKNNLGELGGYYKTRNILHAIPREVAMPDEIFYSKLASGFTAREKVINSEGSYYILLDKSGSMYEGTKTVWSRSVALALYRLATIKKRKYFLRFFDNKPHEVLTRPYDIINNILTVEANKGTCIECAITTAIDDIKSNRHLDTNTIIIITDGEDHVNKNQLKLMLKKYNIRLISVMINGSNDDLKNISDVYMSAALTREGAINLINVARSL</sequence>
<keyword evidence="5" id="KW-1185">Reference proteome</keyword>
<dbReference type="STRING" id="263820.PTO1229"/>
<dbReference type="RefSeq" id="WP_011178030.1">
    <property type="nucleotide sequence ID" value="NC_005877.1"/>
</dbReference>
<dbReference type="AlphaFoldDB" id="Q6KZN8"/>
<evidence type="ECO:0000313" key="2">
    <source>
        <dbReference type="EMBL" id="AAT43814.1"/>
    </source>
</evidence>
<dbReference type="SUPFAM" id="SSF53300">
    <property type="entry name" value="vWA-like"/>
    <property type="match status" value="1"/>
</dbReference>
<dbReference type="Proteomes" id="UP000192315">
    <property type="component" value="Unassembled WGS sequence"/>
</dbReference>
<dbReference type="Pfam" id="PF13519">
    <property type="entry name" value="VWA_2"/>
    <property type="match status" value="1"/>
</dbReference>
<proteinExistence type="predicted"/>
<feature type="domain" description="VWFA" evidence="1">
    <location>
        <begin position="260"/>
        <end position="359"/>
    </location>
</feature>
<dbReference type="PANTHER" id="PTHR36846">
    <property type="entry name" value="PROTEIN VIAA"/>
    <property type="match status" value="1"/>
</dbReference>
<dbReference type="InterPro" id="IPR036465">
    <property type="entry name" value="vWFA_dom_sf"/>
</dbReference>
<reference evidence="3 5" key="3">
    <citation type="submission" date="2017-04" db="EMBL/GenBank/DDBJ databases">
        <authorList>
            <person name="Varghese N."/>
            <person name="Submissions S."/>
        </authorList>
    </citation>
    <scope>NUCLEOTIDE SEQUENCE [LARGE SCALE GENOMIC DNA]</scope>
    <source>
        <strain evidence="3 5">DSM 9789</strain>
    </source>
</reference>
<accession>A0A8G2FX76</accession>
<reference evidence="2" key="2">
    <citation type="submission" date="2004-02" db="EMBL/GenBank/DDBJ databases">
        <authorList>
            <person name="Fuetterer O."/>
            <person name="Angelov A."/>
            <person name="Liesegang H."/>
            <person name="Gottschalk G."/>
            <person name="Schleper C."/>
            <person name="Schepers B."/>
            <person name="Dock C."/>
            <person name="Antranikian G."/>
            <person name="Liebl W."/>
        </authorList>
    </citation>
    <scope>NUCLEOTIDE SEQUENCE</scope>
    <source>
        <strain evidence="2">DSM 9790</strain>
    </source>
</reference>
<dbReference type="GeneID" id="2845382"/>
<evidence type="ECO:0000313" key="4">
    <source>
        <dbReference type="Proteomes" id="UP000000438"/>
    </source>
</evidence>
<accession>Q6KZN8</accession>
<gene>
    <name evidence="2" type="ordered locus">PTO1229</name>
    <name evidence="3" type="ORF">SAMN02745355_1038</name>
</gene>
<name>Q6KZN8_PICTO</name>
<dbReference type="PaxDb" id="263820-PTO1229"/>
<dbReference type="HOGENOM" id="CLU_658279_0_0_2"/>
<dbReference type="eggNOG" id="arCOG00442">
    <property type="taxonomic scope" value="Archaea"/>
</dbReference>
<protein>
    <submittedName>
        <fullName evidence="3">Uncharacterized protein, contains a von Willebrand factor type A (VWA) domain</fullName>
    </submittedName>
</protein>
<evidence type="ECO:0000259" key="1">
    <source>
        <dbReference type="Pfam" id="PF13519"/>
    </source>
</evidence>
<dbReference type="OrthoDB" id="64524at2157"/>
<dbReference type="InterPro" id="IPR002035">
    <property type="entry name" value="VWF_A"/>
</dbReference>
<dbReference type="PANTHER" id="PTHR36846:SF1">
    <property type="entry name" value="PROTEIN VIAA"/>
    <property type="match status" value="1"/>
</dbReference>
<dbReference type="KEGG" id="pto:PTO1229"/>
<dbReference type="EMBL" id="FWYE01000002">
    <property type="protein sequence ID" value="SMD31118.1"/>
    <property type="molecule type" value="Genomic_DNA"/>
</dbReference>
<dbReference type="InParanoid" id="Q6KZN8"/>